<sequence>PYLGREGQDIRMNYEEHDENINEEIIFQDRVNIRPLRMESFKFPIIGAYITGSELAGIYTRMGDIVTDKNAVYISTYI</sequence>
<name>W1XIJ0_9ZZZZ</name>
<dbReference type="SUPFAM" id="SSF56059">
    <property type="entry name" value="Glutathione synthetase ATP-binding domain-like"/>
    <property type="match status" value="1"/>
</dbReference>
<reference evidence="1" key="1">
    <citation type="submission" date="2013-12" db="EMBL/GenBank/DDBJ databases">
        <title>A Varibaculum cambriense genome reconstructed from a premature infant gut community with otherwise low bacterial novelty that shifts toward anaerobic metabolism during the third week of life.</title>
        <authorList>
            <person name="Brown C.T."/>
            <person name="Sharon I."/>
            <person name="Thomas B.C."/>
            <person name="Castelle C.J."/>
            <person name="Morowitz M.J."/>
            <person name="Banfield J.F."/>
        </authorList>
    </citation>
    <scope>NUCLEOTIDE SEQUENCE</scope>
</reference>
<accession>W1XIJ0</accession>
<comment type="caution">
    <text evidence="1">The sequence shown here is derived from an EMBL/GenBank/DDBJ whole genome shotgun (WGS) entry which is preliminary data.</text>
</comment>
<evidence type="ECO:0000313" key="1">
    <source>
        <dbReference type="EMBL" id="ETJ29275.1"/>
    </source>
</evidence>
<dbReference type="AlphaFoldDB" id="W1XIJ0"/>
<dbReference type="EMBL" id="AZMM01016180">
    <property type="protein sequence ID" value="ETJ29275.1"/>
    <property type="molecule type" value="Genomic_DNA"/>
</dbReference>
<proteinExistence type="predicted"/>
<protein>
    <submittedName>
        <fullName evidence="1">Uncharacterized protein</fullName>
    </submittedName>
</protein>
<feature type="non-terminal residue" evidence="1">
    <location>
        <position position="1"/>
    </location>
</feature>
<organism evidence="1">
    <name type="scientific">human gut metagenome</name>
    <dbReference type="NCBI Taxonomy" id="408170"/>
    <lineage>
        <taxon>unclassified sequences</taxon>
        <taxon>metagenomes</taxon>
        <taxon>organismal metagenomes</taxon>
    </lineage>
</organism>
<feature type="non-terminal residue" evidence="1">
    <location>
        <position position="78"/>
    </location>
</feature>
<gene>
    <name evidence="1" type="ORF">Q604_UNBC16180G0001</name>
</gene>